<dbReference type="EMBL" id="FOZS01000004">
    <property type="protein sequence ID" value="SFS97734.1"/>
    <property type="molecule type" value="Genomic_DNA"/>
</dbReference>
<reference evidence="9" key="1">
    <citation type="submission" date="2016-10" db="EMBL/GenBank/DDBJ databases">
        <authorList>
            <person name="Varghese N."/>
            <person name="Submissions S."/>
        </authorList>
    </citation>
    <scope>NUCLEOTIDE SEQUENCE [LARGE SCALE GENOMIC DNA]</scope>
    <source>
        <strain evidence="9">DSM 22427</strain>
    </source>
</reference>
<dbReference type="InterPro" id="IPR014746">
    <property type="entry name" value="Gln_synth/guanido_kin_cat_dom"/>
</dbReference>
<dbReference type="Gene3D" id="3.30.590.10">
    <property type="entry name" value="Glutamine synthetase/guanido kinase, catalytic domain"/>
    <property type="match status" value="1"/>
</dbReference>
<dbReference type="AlphaFoldDB" id="A0A1I6U8J8"/>
<evidence type="ECO:0000256" key="1">
    <source>
        <dbReference type="ARBA" id="ARBA00022598"/>
    </source>
</evidence>
<dbReference type="InterPro" id="IPR036651">
    <property type="entry name" value="Gln_synt_N_sf"/>
</dbReference>
<accession>A0A1I6U8J8</accession>
<dbReference type="PROSITE" id="PS51986">
    <property type="entry name" value="GS_BETA_GRASP"/>
    <property type="match status" value="1"/>
</dbReference>
<evidence type="ECO:0000256" key="3">
    <source>
        <dbReference type="ARBA" id="ARBA00022840"/>
    </source>
</evidence>
<dbReference type="PANTHER" id="PTHR43785:SF2">
    <property type="entry name" value="TYPE-1 GLUTAMINE SYNTHETASE 1"/>
    <property type="match status" value="1"/>
</dbReference>
<keyword evidence="1" id="KW-0436">Ligase</keyword>
<comment type="similarity">
    <text evidence="4 5">Belongs to the glutamine synthetase family.</text>
</comment>
<dbReference type="InterPro" id="IPR008147">
    <property type="entry name" value="Gln_synt_N"/>
</dbReference>
<evidence type="ECO:0000259" key="6">
    <source>
        <dbReference type="PROSITE" id="PS51986"/>
    </source>
</evidence>
<evidence type="ECO:0000256" key="4">
    <source>
        <dbReference type="PROSITE-ProRule" id="PRU01330"/>
    </source>
</evidence>
<evidence type="ECO:0000313" key="8">
    <source>
        <dbReference type="EMBL" id="SFS97734.1"/>
    </source>
</evidence>
<dbReference type="SUPFAM" id="SSF54368">
    <property type="entry name" value="Glutamine synthetase, N-terminal domain"/>
    <property type="match status" value="1"/>
</dbReference>
<dbReference type="Pfam" id="PF16952">
    <property type="entry name" value="Gln-synt_N_2"/>
    <property type="match status" value="1"/>
</dbReference>
<dbReference type="InterPro" id="IPR054669">
    <property type="entry name" value="GGputSyn"/>
</dbReference>
<sequence length="446" mass="49251">MTDTNSTGDEWMDASVDLVRLLFVTQSGAVRTHAVEASTVDAAVSSGVPVSELVQTYNALGRRDKDGRFDAAGEVRLRPDPSTFRALPYADRTGAMLCDIETLDGDPWTVDPRSSLRSVKRDLEHKGLSPVIAFESEFHLFERLEDGETRRVDERGAYATASTRETHETILGIVDALATQDIPVKKYYPEYAAGKHEVVTGHRPSIRAADEHVLLRETVESVARLHDYHSTFVPKPFDNSTNGCHIHISLWDDGNVLYNPAREGLSRIGRQFVAGVLDNAPALCALAAPTANSYARLRPQIGAAAFVCWGQENREALVRIPAPDPDDSEGSTRLEFRAADNTANPYLALTGLLAAGLDGIQRELEPPEQLGVDPGSLSASERTRRDIDRLPRTLGQALDALAANETMRDVLGSELFETYLGVKRSHWESFTRSANSWQRDRLRRVY</sequence>
<keyword evidence="9" id="KW-1185">Reference proteome</keyword>
<dbReference type="GO" id="GO:0006542">
    <property type="term" value="P:glutamine biosynthetic process"/>
    <property type="evidence" value="ECO:0007669"/>
    <property type="project" value="InterPro"/>
</dbReference>
<dbReference type="InterPro" id="IPR008146">
    <property type="entry name" value="Gln_synth_cat_dom"/>
</dbReference>
<dbReference type="NCBIfam" id="NF045547">
    <property type="entry name" value="GGputSyn"/>
    <property type="match status" value="1"/>
</dbReference>
<feature type="domain" description="GS beta-grasp" evidence="6">
    <location>
        <begin position="14"/>
        <end position="105"/>
    </location>
</feature>
<dbReference type="OrthoDB" id="36124at2157"/>
<feature type="domain" description="GS catalytic" evidence="7">
    <location>
        <begin position="112"/>
        <end position="446"/>
    </location>
</feature>
<evidence type="ECO:0000256" key="2">
    <source>
        <dbReference type="ARBA" id="ARBA00022741"/>
    </source>
</evidence>
<keyword evidence="3" id="KW-0067">ATP-binding</keyword>
<dbReference type="Pfam" id="PF00120">
    <property type="entry name" value="Gln-synt_C"/>
    <property type="match status" value="1"/>
</dbReference>
<dbReference type="PANTHER" id="PTHR43785">
    <property type="entry name" value="GAMMA-GLUTAMYLPUTRESCINE SYNTHETASE"/>
    <property type="match status" value="1"/>
</dbReference>
<dbReference type="PROSITE" id="PS51987">
    <property type="entry name" value="GS_CATALYTIC"/>
    <property type="match status" value="1"/>
</dbReference>
<proteinExistence type="inferred from homology"/>
<dbReference type="SUPFAM" id="SSF55931">
    <property type="entry name" value="Glutamine synthetase/guanido kinase"/>
    <property type="match status" value="1"/>
</dbReference>
<dbReference type="SMART" id="SM01230">
    <property type="entry name" value="Gln-synt_C"/>
    <property type="match status" value="1"/>
</dbReference>
<organism evidence="8 9">
    <name type="scientific">Halostagnicola kamekurae</name>
    <dbReference type="NCBI Taxonomy" id="619731"/>
    <lineage>
        <taxon>Archaea</taxon>
        <taxon>Methanobacteriati</taxon>
        <taxon>Methanobacteriota</taxon>
        <taxon>Stenosarchaea group</taxon>
        <taxon>Halobacteria</taxon>
        <taxon>Halobacteriales</taxon>
        <taxon>Natrialbaceae</taxon>
        <taxon>Halostagnicola</taxon>
    </lineage>
</organism>
<evidence type="ECO:0000259" key="7">
    <source>
        <dbReference type="PROSITE" id="PS51987"/>
    </source>
</evidence>
<dbReference type="GO" id="GO:0004356">
    <property type="term" value="F:glutamine synthetase activity"/>
    <property type="evidence" value="ECO:0007669"/>
    <property type="project" value="InterPro"/>
</dbReference>
<gene>
    <name evidence="8" type="ORF">SAMN04488556_3634</name>
</gene>
<evidence type="ECO:0000313" key="9">
    <source>
        <dbReference type="Proteomes" id="UP000199199"/>
    </source>
</evidence>
<dbReference type="RefSeq" id="WP_092906708.1">
    <property type="nucleotide sequence ID" value="NZ_FOZS01000004.1"/>
</dbReference>
<dbReference type="Gene3D" id="3.10.20.70">
    <property type="entry name" value="Glutamine synthetase, N-terminal domain"/>
    <property type="match status" value="1"/>
</dbReference>
<name>A0A1I6U8J8_9EURY</name>
<dbReference type="Proteomes" id="UP000199199">
    <property type="component" value="Unassembled WGS sequence"/>
</dbReference>
<keyword evidence="2" id="KW-0547">Nucleotide-binding</keyword>
<evidence type="ECO:0000256" key="5">
    <source>
        <dbReference type="RuleBase" id="RU000384"/>
    </source>
</evidence>
<protein>
    <submittedName>
        <fullName evidence="8">Glutamine synthetase</fullName>
    </submittedName>
</protein>
<dbReference type="GO" id="GO:0005524">
    <property type="term" value="F:ATP binding"/>
    <property type="evidence" value="ECO:0007669"/>
    <property type="project" value="UniProtKB-KW"/>
</dbReference>